<name>A0AA39QXY3_9LECA</name>
<reference evidence="9" key="1">
    <citation type="submission" date="2023-03" db="EMBL/GenBank/DDBJ databases">
        <title>Complete genome of Cladonia borealis.</title>
        <authorList>
            <person name="Park H."/>
        </authorList>
    </citation>
    <scope>NUCLEOTIDE SEQUENCE</scope>
    <source>
        <strain evidence="9">ANT050790</strain>
    </source>
</reference>
<keyword evidence="7" id="KW-0812">Transmembrane</keyword>
<dbReference type="EMBL" id="JAFEKC020000013">
    <property type="protein sequence ID" value="KAK0511297.1"/>
    <property type="molecule type" value="Genomic_DNA"/>
</dbReference>
<feature type="region of interest" description="Disordered" evidence="6">
    <location>
        <begin position="377"/>
        <end position="400"/>
    </location>
</feature>
<keyword evidence="7" id="KW-0472">Membrane</keyword>
<dbReference type="PANTHER" id="PTHR13789:SF238">
    <property type="entry name" value="PUTATIVE (AFU_ORTHOLOGUE AFUA_2G01680)-RELATED"/>
    <property type="match status" value="1"/>
</dbReference>
<dbReference type="GO" id="GO:0071949">
    <property type="term" value="F:FAD binding"/>
    <property type="evidence" value="ECO:0007669"/>
    <property type="project" value="InterPro"/>
</dbReference>
<evidence type="ECO:0000256" key="1">
    <source>
        <dbReference type="ARBA" id="ARBA00007992"/>
    </source>
</evidence>
<dbReference type="Pfam" id="PF01494">
    <property type="entry name" value="FAD_binding_3"/>
    <property type="match status" value="1"/>
</dbReference>
<evidence type="ECO:0000256" key="2">
    <source>
        <dbReference type="ARBA" id="ARBA00022630"/>
    </source>
</evidence>
<gene>
    <name evidence="9" type="ORF">JMJ35_005870</name>
</gene>
<evidence type="ECO:0000313" key="9">
    <source>
        <dbReference type="EMBL" id="KAK0511297.1"/>
    </source>
</evidence>
<evidence type="ECO:0000256" key="7">
    <source>
        <dbReference type="SAM" id="Phobius"/>
    </source>
</evidence>
<feature type="transmembrane region" description="Helical" evidence="7">
    <location>
        <begin position="12"/>
        <end position="32"/>
    </location>
</feature>
<dbReference type="PRINTS" id="PR00420">
    <property type="entry name" value="RNGMNOXGNASE"/>
</dbReference>
<protein>
    <recommendedName>
        <fullName evidence="8">FAD-binding domain-containing protein</fullName>
    </recommendedName>
</protein>
<keyword evidence="7" id="KW-1133">Transmembrane helix</keyword>
<keyword evidence="4" id="KW-0560">Oxidoreductase</keyword>
<organism evidence="9 10">
    <name type="scientific">Cladonia borealis</name>
    <dbReference type="NCBI Taxonomy" id="184061"/>
    <lineage>
        <taxon>Eukaryota</taxon>
        <taxon>Fungi</taxon>
        <taxon>Dikarya</taxon>
        <taxon>Ascomycota</taxon>
        <taxon>Pezizomycotina</taxon>
        <taxon>Lecanoromycetes</taxon>
        <taxon>OSLEUM clade</taxon>
        <taxon>Lecanoromycetidae</taxon>
        <taxon>Lecanorales</taxon>
        <taxon>Lecanorineae</taxon>
        <taxon>Cladoniaceae</taxon>
        <taxon>Cladonia</taxon>
    </lineage>
</organism>
<evidence type="ECO:0000259" key="8">
    <source>
        <dbReference type="Pfam" id="PF01494"/>
    </source>
</evidence>
<keyword evidence="10" id="KW-1185">Reference proteome</keyword>
<dbReference type="PANTHER" id="PTHR13789">
    <property type="entry name" value="MONOOXYGENASE"/>
    <property type="match status" value="1"/>
</dbReference>
<evidence type="ECO:0000256" key="5">
    <source>
        <dbReference type="ARBA" id="ARBA00023033"/>
    </source>
</evidence>
<sequence length="447" mass="49597">MDTGKGDSANKLPYRVLIVGAGLGGLAAAVGIKQAGHDVTVLERMPELREIGAGIQVPPNSSRILKHWGILEDVVSRAVQPRDIVIHSYRDGRILSKTNLDPAMQQIYDAPYLVIHRAELLKAMAEKAKEVGVTILLGSVIESIDFSKPSILLEDKSIMEADLIIGADGERSFCRDALLGHPDPPYHSGDIVFRTVMPIEKLRGDSELSGLLEPPAVHFWLGPDAHALSYSLKEDGLLNVVLIRPEFPDAQATFGPQQVEMDCLKGSVKQWDQTFKKLLECAQQASQWTLVECHDLPSWIHPAGKFTLLGDSAHAMLPYLAQGAAQAIEDAAILSGLLYHIEHKCQTADILSIYERLRKPRAMQVKRESLATRNINGMADGPLQRERDRQLSSHQPFDGYPNPLADPVFSRWLFGHDSFDEVEKAWATYKRGEWPLTSGMWQTSLHE</sequence>
<dbReference type="InterPro" id="IPR002938">
    <property type="entry name" value="FAD-bd"/>
</dbReference>
<keyword evidence="2" id="KW-0285">Flavoprotein</keyword>
<evidence type="ECO:0000313" key="10">
    <source>
        <dbReference type="Proteomes" id="UP001166286"/>
    </source>
</evidence>
<dbReference type="Proteomes" id="UP001166286">
    <property type="component" value="Unassembled WGS sequence"/>
</dbReference>
<proteinExistence type="inferred from homology"/>
<keyword evidence="3" id="KW-0274">FAD</keyword>
<feature type="domain" description="FAD-binding" evidence="8">
    <location>
        <begin position="15"/>
        <end position="368"/>
    </location>
</feature>
<dbReference type="Gene3D" id="3.50.50.60">
    <property type="entry name" value="FAD/NAD(P)-binding domain"/>
    <property type="match status" value="1"/>
</dbReference>
<dbReference type="SUPFAM" id="SSF54373">
    <property type="entry name" value="FAD-linked reductases, C-terminal domain"/>
    <property type="match status" value="1"/>
</dbReference>
<dbReference type="AlphaFoldDB" id="A0AA39QXY3"/>
<evidence type="ECO:0000256" key="3">
    <source>
        <dbReference type="ARBA" id="ARBA00022827"/>
    </source>
</evidence>
<comment type="similarity">
    <text evidence="1">Belongs to the paxM FAD-dependent monooxygenase family.</text>
</comment>
<dbReference type="InterPro" id="IPR036188">
    <property type="entry name" value="FAD/NAD-bd_sf"/>
</dbReference>
<keyword evidence="5" id="KW-0503">Monooxygenase</keyword>
<dbReference type="SUPFAM" id="SSF51905">
    <property type="entry name" value="FAD/NAD(P)-binding domain"/>
    <property type="match status" value="1"/>
</dbReference>
<accession>A0AA39QXY3</accession>
<evidence type="ECO:0000256" key="4">
    <source>
        <dbReference type="ARBA" id="ARBA00023002"/>
    </source>
</evidence>
<evidence type="ECO:0000256" key="6">
    <source>
        <dbReference type="SAM" id="MobiDB-lite"/>
    </source>
</evidence>
<dbReference type="GO" id="GO:0004497">
    <property type="term" value="F:monooxygenase activity"/>
    <property type="evidence" value="ECO:0007669"/>
    <property type="project" value="UniProtKB-KW"/>
</dbReference>
<comment type="caution">
    <text evidence="9">The sequence shown here is derived from an EMBL/GenBank/DDBJ whole genome shotgun (WGS) entry which is preliminary data.</text>
</comment>
<dbReference type="InterPro" id="IPR050493">
    <property type="entry name" value="FAD-dep_Monooxygenase_BioMet"/>
</dbReference>